<proteinExistence type="predicted"/>
<keyword evidence="3" id="KW-1185">Reference proteome</keyword>
<protein>
    <submittedName>
        <fullName evidence="2">Uncharacterized protein</fullName>
    </submittedName>
</protein>
<evidence type="ECO:0000313" key="3">
    <source>
        <dbReference type="Proteomes" id="UP000807025"/>
    </source>
</evidence>
<name>A0A9P6A3S2_PLEER</name>
<comment type="caution">
    <text evidence="2">The sequence shown here is derived from an EMBL/GenBank/DDBJ whole genome shotgun (WGS) entry which is preliminary data.</text>
</comment>
<accession>A0A9P6A3S2</accession>
<feature type="compositionally biased region" description="Basic residues" evidence="1">
    <location>
        <begin position="24"/>
        <end position="34"/>
    </location>
</feature>
<feature type="region of interest" description="Disordered" evidence="1">
    <location>
        <begin position="1"/>
        <end position="63"/>
    </location>
</feature>
<gene>
    <name evidence="2" type="ORF">BDN71DRAFT_1503454</name>
</gene>
<dbReference type="AlphaFoldDB" id="A0A9P6A3S2"/>
<evidence type="ECO:0000256" key="1">
    <source>
        <dbReference type="SAM" id="MobiDB-lite"/>
    </source>
</evidence>
<sequence length="288" mass="31949">MNRTIHPTSISAQVASHAAQPPTRRSKRRSRKRGPSGSCPTHNPVARTTHAFPTHEESAGAKIDSTQWTIKKPCLKDFKTESENEEEDGGDDEHDKALLENEIEALDCAHKMGVLALLINIFDQLSIIPGTFPRFLNDSMHLETTYSCPAVADEFPAVLDAVNLPRRLLVGSAPFPFPKTNPLPRYGLLSESPGAPFDDEVWKDWTLTPLELRHSLAPKEDKYSEFPHPSPLPSVPCVVRFDIIRHFPCETLCTIGCAHSDISNGWVVTHSKTLLVDDDEAARFISAI</sequence>
<reference evidence="2" key="1">
    <citation type="submission" date="2020-11" db="EMBL/GenBank/DDBJ databases">
        <authorList>
            <consortium name="DOE Joint Genome Institute"/>
            <person name="Ahrendt S."/>
            <person name="Riley R."/>
            <person name="Andreopoulos W."/>
            <person name="Labutti K."/>
            <person name="Pangilinan J."/>
            <person name="Ruiz-Duenas F.J."/>
            <person name="Barrasa J.M."/>
            <person name="Sanchez-Garcia M."/>
            <person name="Camarero S."/>
            <person name="Miyauchi S."/>
            <person name="Serrano A."/>
            <person name="Linde D."/>
            <person name="Babiker R."/>
            <person name="Drula E."/>
            <person name="Ayuso-Fernandez I."/>
            <person name="Pacheco R."/>
            <person name="Padilla G."/>
            <person name="Ferreira P."/>
            <person name="Barriuso J."/>
            <person name="Kellner H."/>
            <person name="Castanera R."/>
            <person name="Alfaro M."/>
            <person name="Ramirez L."/>
            <person name="Pisabarro A.G."/>
            <person name="Kuo A."/>
            <person name="Tritt A."/>
            <person name="Lipzen A."/>
            <person name="He G."/>
            <person name="Yan M."/>
            <person name="Ng V."/>
            <person name="Cullen D."/>
            <person name="Martin F."/>
            <person name="Rosso M.-N."/>
            <person name="Henrissat B."/>
            <person name="Hibbett D."/>
            <person name="Martinez A.T."/>
            <person name="Grigoriev I.V."/>
        </authorList>
    </citation>
    <scope>NUCLEOTIDE SEQUENCE</scope>
    <source>
        <strain evidence="2">ATCC 90797</strain>
    </source>
</reference>
<dbReference type="Proteomes" id="UP000807025">
    <property type="component" value="Unassembled WGS sequence"/>
</dbReference>
<dbReference type="EMBL" id="MU154534">
    <property type="protein sequence ID" value="KAF9499084.1"/>
    <property type="molecule type" value="Genomic_DNA"/>
</dbReference>
<evidence type="ECO:0000313" key="2">
    <source>
        <dbReference type="EMBL" id="KAF9499084.1"/>
    </source>
</evidence>
<feature type="compositionally biased region" description="Polar residues" evidence="1">
    <location>
        <begin position="1"/>
        <end position="14"/>
    </location>
</feature>
<organism evidence="2 3">
    <name type="scientific">Pleurotus eryngii</name>
    <name type="common">Boletus of the steppes</name>
    <dbReference type="NCBI Taxonomy" id="5323"/>
    <lineage>
        <taxon>Eukaryota</taxon>
        <taxon>Fungi</taxon>
        <taxon>Dikarya</taxon>
        <taxon>Basidiomycota</taxon>
        <taxon>Agaricomycotina</taxon>
        <taxon>Agaricomycetes</taxon>
        <taxon>Agaricomycetidae</taxon>
        <taxon>Agaricales</taxon>
        <taxon>Pleurotineae</taxon>
        <taxon>Pleurotaceae</taxon>
        <taxon>Pleurotus</taxon>
    </lineage>
</organism>